<reference evidence="3" key="1">
    <citation type="submission" date="2025-08" db="UniProtKB">
        <authorList>
            <consortium name="RefSeq"/>
        </authorList>
    </citation>
    <scope>IDENTIFICATION</scope>
</reference>
<proteinExistence type="predicted"/>
<dbReference type="Proteomes" id="UP000504607">
    <property type="component" value="Unplaced"/>
</dbReference>
<protein>
    <submittedName>
        <fullName evidence="3">Uncharacterized protein LOC105036791</fullName>
    </submittedName>
</protein>
<dbReference type="AlphaFoldDB" id="A0A6I9QM80"/>
<keyword evidence="2" id="KW-1185">Reference proteome</keyword>
<keyword evidence="1" id="KW-0472">Membrane</keyword>
<gene>
    <name evidence="3" type="primary">LOC105036791</name>
</gene>
<sequence length="232" mass="26307">MNILFCNKLLSLDGKCPSFLSGITPFAKLSNQTASLKKCVIISWETHLQSPGFFKALPHENDVLFNQKKTTTTFLKASLSPLSSFWATIFSFSSSVWTQCCPLGSVNPRDPGFQIRFRRAFLLHVWSDSRARGREVARDNGVQRSGGGGGGFPLLVGRRRPVDLSMRGFWSSSDLLMHVNDEMEQSHAGRPRIKDRNLNFKFLSCYLMWLFMYISCVLLDFDEEMLFGNTDI</sequence>
<dbReference type="RefSeq" id="XP_010910827.2">
    <property type="nucleotide sequence ID" value="XM_010912525.3"/>
</dbReference>
<organism evidence="2 3">
    <name type="scientific">Elaeis guineensis var. tenera</name>
    <name type="common">Oil palm</name>
    <dbReference type="NCBI Taxonomy" id="51953"/>
    <lineage>
        <taxon>Eukaryota</taxon>
        <taxon>Viridiplantae</taxon>
        <taxon>Streptophyta</taxon>
        <taxon>Embryophyta</taxon>
        <taxon>Tracheophyta</taxon>
        <taxon>Spermatophyta</taxon>
        <taxon>Magnoliopsida</taxon>
        <taxon>Liliopsida</taxon>
        <taxon>Arecaceae</taxon>
        <taxon>Arecoideae</taxon>
        <taxon>Cocoseae</taxon>
        <taxon>Elaeidinae</taxon>
        <taxon>Elaeis</taxon>
    </lineage>
</organism>
<name>A0A6I9QM80_ELAGV</name>
<accession>A0A6I9QM80</accession>
<keyword evidence="1" id="KW-1133">Transmembrane helix</keyword>
<evidence type="ECO:0000313" key="3">
    <source>
        <dbReference type="RefSeq" id="XP_010910827.2"/>
    </source>
</evidence>
<feature type="transmembrane region" description="Helical" evidence="1">
    <location>
        <begin position="200"/>
        <end position="221"/>
    </location>
</feature>
<evidence type="ECO:0000313" key="2">
    <source>
        <dbReference type="Proteomes" id="UP000504607"/>
    </source>
</evidence>
<evidence type="ECO:0000256" key="1">
    <source>
        <dbReference type="SAM" id="Phobius"/>
    </source>
</evidence>
<dbReference type="InParanoid" id="A0A6I9QM80"/>
<keyword evidence="1" id="KW-0812">Transmembrane</keyword>